<organism evidence="1 2">
    <name type="scientific">Yarrowia lipolytica</name>
    <name type="common">Candida lipolytica</name>
    <dbReference type="NCBI Taxonomy" id="4952"/>
    <lineage>
        <taxon>Eukaryota</taxon>
        <taxon>Fungi</taxon>
        <taxon>Dikarya</taxon>
        <taxon>Ascomycota</taxon>
        <taxon>Saccharomycotina</taxon>
        <taxon>Dipodascomycetes</taxon>
        <taxon>Dipodascales</taxon>
        <taxon>Dipodascales incertae sedis</taxon>
        <taxon>Yarrowia</taxon>
    </lineage>
</organism>
<reference evidence="1 2" key="1">
    <citation type="journal article" date="2016" name="PLoS ONE">
        <title>Sequence Assembly of Yarrowia lipolytica Strain W29/CLIB89 Shows Transposable Element Diversity.</title>
        <authorList>
            <person name="Magnan C."/>
            <person name="Yu J."/>
            <person name="Chang I."/>
            <person name="Jahn E."/>
            <person name="Kanomata Y."/>
            <person name="Wu J."/>
            <person name="Zeller M."/>
            <person name="Oakes M."/>
            <person name="Baldi P."/>
            <person name="Sandmeyer S."/>
        </authorList>
    </citation>
    <scope>NUCLEOTIDE SEQUENCE [LARGE SCALE GENOMIC DNA]</scope>
    <source>
        <strain evidence="2">CLIB89(W29)</strain>
    </source>
</reference>
<evidence type="ECO:0000313" key="2">
    <source>
        <dbReference type="Proteomes" id="UP000182444"/>
    </source>
</evidence>
<sequence length="165" mass="18533">MTLGVPSIPLSSTPIVEHTSHIHRAALITRASRHVRYPQPLVETRTHHGIQSVQAHGSLLLPGSIWYCYLGGRLLVLQDFDGQKSLSGEQFTHNAPTIPCRATNRFRTPSLRPRTVAQLRLSYCEWFMVPMAARFLSHTLRARHLVLRSCFQSSSSPRQLSSGIL</sequence>
<protein>
    <submittedName>
        <fullName evidence="1">Uncharacterized protein</fullName>
    </submittedName>
</protein>
<proteinExistence type="predicted"/>
<dbReference type="AlphaFoldDB" id="A0A1D8N4Y4"/>
<dbReference type="RefSeq" id="XP_068137908.1">
    <property type="nucleotide sequence ID" value="XM_068281807.1"/>
</dbReference>
<gene>
    <name evidence="1" type="ORF">YALI1_A15666g</name>
</gene>
<dbReference type="GeneID" id="94582467"/>
<dbReference type="EMBL" id="CP017553">
    <property type="protein sequence ID" value="AOW00695.1"/>
    <property type="molecule type" value="Genomic_DNA"/>
</dbReference>
<dbReference type="VEuPathDB" id="FungiDB:YALI1_A15666g"/>
<name>A0A1D8N4Y4_YARLL</name>
<accession>A0A1D8N4Y4</accession>
<dbReference type="Proteomes" id="UP000182444">
    <property type="component" value="Chromosome 1A"/>
</dbReference>
<evidence type="ECO:0000313" key="1">
    <source>
        <dbReference type="EMBL" id="AOW00695.1"/>
    </source>
</evidence>